<dbReference type="Pfam" id="PF00582">
    <property type="entry name" value="Usp"/>
    <property type="match status" value="1"/>
</dbReference>
<name>A0A6J7EJP9_9ZZZZ</name>
<sequence length="165" mass="17012">MTNHTGPLVIAFDGSPSAIEAVQRAGGLTGEGSRALILTVWEPGLLNAAVAPLPGGLGAPVPPPDVDQIEELNKSESDHAHRIAKEGVRLAQEHGLIAEAIVARDESSVAATILRVADEHDAAAIVIGSKRHSAIASVLLGSTTEAVLHKTTRPLLVIRPAEGDS</sequence>
<gene>
    <name evidence="3" type="ORF">UFOPK3444_01465</name>
</gene>
<reference evidence="3" key="1">
    <citation type="submission" date="2020-05" db="EMBL/GenBank/DDBJ databases">
        <authorList>
            <person name="Chiriac C."/>
            <person name="Salcher M."/>
            <person name="Ghai R."/>
            <person name="Kavagutti S V."/>
        </authorList>
    </citation>
    <scope>NUCLEOTIDE SEQUENCE</scope>
</reference>
<evidence type="ECO:0000256" key="1">
    <source>
        <dbReference type="ARBA" id="ARBA00008791"/>
    </source>
</evidence>
<dbReference type="Gene3D" id="3.40.50.620">
    <property type="entry name" value="HUPs"/>
    <property type="match status" value="1"/>
</dbReference>
<evidence type="ECO:0000313" key="3">
    <source>
        <dbReference type="EMBL" id="CAB4881404.1"/>
    </source>
</evidence>
<dbReference type="InterPro" id="IPR014729">
    <property type="entry name" value="Rossmann-like_a/b/a_fold"/>
</dbReference>
<evidence type="ECO:0000259" key="2">
    <source>
        <dbReference type="Pfam" id="PF00582"/>
    </source>
</evidence>
<dbReference type="PRINTS" id="PR01438">
    <property type="entry name" value="UNVRSLSTRESS"/>
</dbReference>
<dbReference type="PANTHER" id="PTHR46268:SF6">
    <property type="entry name" value="UNIVERSAL STRESS PROTEIN UP12"/>
    <property type="match status" value="1"/>
</dbReference>
<comment type="similarity">
    <text evidence="1">Belongs to the universal stress protein A family.</text>
</comment>
<dbReference type="EMBL" id="CAFBLU010000036">
    <property type="protein sequence ID" value="CAB4881404.1"/>
    <property type="molecule type" value="Genomic_DNA"/>
</dbReference>
<dbReference type="AlphaFoldDB" id="A0A6J7EJP9"/>
<organism evidence="3">
    <name type="scientific">freshwater metagenome</name>
    <dbReference type="NCBI Taxonomy" id="449393"/>
    <lineage>
        <taxon>unclassified sequences</taxon>
        <taxon>metagenomes</taxon>
        <taxon>ecological metagenomes</taxon>
    </lineage>
</organism>
<proteinExistence type="inferred from homology"/>
<dbReference type="InterPro" id="IPR006015">
    <property type="entry name" value="Universal_stress_UspA"/>
</dbReference>
<dbReference type="InterPro" id="IPR006016">
    <property type="entry name" value="UspA"/>
</dbReference>
<dbReference type="SUPFAM" id="SSF52402">
    <property type="entry name" value="Adenine nucleotide alpha hydrolases-like"/>
    <property type="match status" value="1"/>
</dbReference>
<dbReference type="PANTHER" id="PTHR46268">
    <property type="entry name" value="STRESS RESPONSE PROTEIN NHAX"/>
    <property type="match status" value="1"/>
</dbReference>
<accession>A0A6J7EJP9</accession>
<protein>
    <submittedName>
        <fullName evidence="3">Unannotated protein</fullName>
    </submittedName>
</protein>
<feature type="domain" description="UspA" evidence="2">
    <location>
        <begin position="8"/>
        <end position="159"/>
    </location>
</feature>
<dbReference type="CDD" id="cd00293">
    <property type="entry name" value="USP-like"/>
    <property type="match status" value="1"/>
</dbReference>